<dbReference type="Pfam" id="PF10551">
    <property type="entry name" value="MULE"/>
    <property type="match status" value="1"/>
</dbReference>
<dbReference type="InterPro" id="IPR018289">
    <property type="entry name" value="MULE_transposase_dom"/>
</dbReference>
<evidence type="ECO:0000313" key="2">
    <source>
        <dbReference type="Proteomes" id="UP000694867"/>
    </source>
</evidence>
<name>A0AAJ7PB26_9ACAR</name>
<gene>
    <name evidence="3" type="primary">LOC108865134</name>
</gene>
<organism evidence="2 3">
    <name type="scientific">Galendromus occidentalis</name>
    <name type="common">western predatory mite</name>
    <dbReference type="NCBI Taxonomy" id="34638"/>
    <lineage>
        <taxon>Eukaryota</taxon>
        <taxon>Metazoa</taxon>
        <taxon>Ecdysozoa</taxon>
        <taxon>Arthropoda</taxon>
        <taxon>Chelicerata</taxon>
        <taxon>Arachnida</taxon>
        <taxon>Acari</taxon>
        <taxon>Parasitiformes</taxon>
        <taxon>Mesostigmata</taxon>
        <taxon>Gamasina</taxon>
        <taxon>Phytoseioidea</taxon>
        <taxon>Phytoseiidae</taxon>
        <taxon>Typhlodrominae</taxon>
        <taxon>Galendromus</taxon>
    </lineage>
</organism>
<reference evidence="3" key="1">
    <citation type="submission" date="2025-08" db="UniProtKB">
        <authorList>
            <consortium name="RefSeq"/>
        </authorList>
    </citation>
    <scope>IDENTIFICATION</scope>
</reference>
<proteinExistence type="predicted"/>
<dbReference type="Proteomes" id="UP000694867">
    <property type="component" value="Unplaced"/>
</dbReference>
<accession>A0AAJ7PB26</accession>
<dbReference type="KEGG" id="goe:108865134"/>
<evidence type="ECO:0000259" key="1">
    <source>
        <dbReference type="Pfam" id="PF10551"/>
    </source>
</evidence>
<dbReference type="RefSeq" id="XP_018497354.1">
    <property type="nucleotide sequence ID" value="XM_018641838.1"/>
</dbReference>
<sequence>MCDAPIIYMDGTFRVVPTLFTQLYYTLHGEFKGAIIPFAYFLLPDKRKETYIRMFDLLTKKAIEIGRAFCPQTIQVYYEVATLGAIGEMFPVTDRTGCLFYFSQCLRRKVQNLGLVTHYADPSVRRFLKSIAAMALVPADRMRDAWLEFNAEAPGPDNPAYQRLEEFKLYFIRTWLENASVSPCASGPRTTNHLEGWHHALNQTVKKRHLNSFEMVAHLQKQEEKFRLNMMMLRMGKPAPSQRKTIGFSMRIW</sequence>
<protein>
    <submittedName>
        <fullName evidence="3">Uncharacterized protein LOC108865134</fullName>
    </submittedName>
</protein>
<dbReference type="AlphaFoldDB" id="A0AAJ7PB26"/>
<feature type="domain" description="MULE transposase" evidence="1">
    <location>
        <begin position="7"/>
        <end position="103"/>
    </location>
</feature>
<evidence type="ECO:0000313" key="3">
    <source>
        <dbReference type="RefSeq" id="XP_018497354.1"/>
    </source>
</evidence>
<keyword evidence="2" id="KW-1185">Reference proteome</keyword>
<dbReference type="GeneID" id="108865134"/>